<keyword evidence="3 5" id="KW-0418">Kinase</keyword>
<dbReference type="Proteomes" id="UP000251889">
    <property type="component" value="Unassembled WGS sequence"/>
</dbReference>
<gene>
    <name evidence="5" type="ORF">DQQ10_16890</name>
</gene>
<evidence type="ECO:0000259" key="4">
    <source>
        <dbReference type="Pfam" id="PF00294"/>
    </source>
</evidence>
<comment type="similarity">
    <text evidence="1">Belongs to the carbohydrate kinase PfkB family.</text>
</comment>
<dbReference type="InterPro" id="IPR029056">
    <property type="entry name" value="Ribokinase-like"/>
</dbReference>
<evidence type="ECO:0000313" key="5">
    <source>
        <dbReference type="EMBL" id="RAV99730.1"/>
    </source>
</evidence>
<dbReference type="CDD" id="cd01168">
    <property type="entry name" value="adenosine_kinase"/>
    <property type="match status" value="1"/>
</dbReference>
<dbReference type="SUPFAM" id="SSF53613">
    <property type="entry name" value="Ribokinase-like"/>
    <property type="match status" value="1"/>
</dbReference>
<evidence type="ECO:0000256" key="3">
    <source>
        <dbReference type="ARBA" id="ARBA00022777"/>
    </source>
</evidence>
<dbReference type="InterPro" id="IPR011611">
    <property type="entry name" value="PfkB_dom"/>
</dbReference>
<dbReference type="Gene3D" id="3.40.1190.20">
    <property type="match status" value="1"/>
</dbReference>
<dbReference type="EMBL" id="QMFY01000009">
    <property type="protein sequence ID" value="RAV99730.1"/>
    <property type="molecule type" value="Genomic_DNA"/>
</dbReference>
<comment type="caution">
    <text evidence="5">The sequence shown here is derived from an EMBL/GenBank/DDBJ whole genome shotgun (WGS) entry which is preliminary data.</text>
</comment>
<accession>A0A364XZH6</accession>
<dbReference type="RefSeq" id="WP_112748077.1">
    <property type="nucleotide sequence ID" value="NZ_QMFY01000009.1"/>
</dbReference>
<dbReference type="PANTHER" id="PTHR43320">
    <property type="entry name" value="SUGAR KINASE"/>
    <property type="match status" value="1"/>
</dbReference>
<dbReference type="Pfam" id="PF00294">
    <property type="entry name" value="PfkB"/>
    <property type="match status" value="1"/>
</dbReference>
<dbReference type="OrthoDB" id="9813569at2"/>
<evidence type="ECO:0000256" key="1">
    <source>
        <dbReference type="ARBA" id="ARBA00010688"/>
    </source>
</evidence>
<dbReference type="AlphaFoldDB" id="A0A364XZH6"/>
<dbReference type="InterPro" id="IPR052700">
    <property type="entry name" value="Carb_kinase_PfkB-like"/>
</dbReference>
<dbReference type="InterPro" id="IPR002173">
    <property type="entry name" value="Carboh/pur_kinase_PfkB_CS"/>
</dbReference>
<protein>
    <submittedName>
        <fullName evidence="5">Adenosine kinase</fullName>
    </submittedName>
</protein>
<feature type="domain" description="Carbohydrate kinase PfkB" evidence="4">
    <location>
        <begin position="52"/>
        <end position="316"/>
    </location>
</feature>
<reference evidence="5 6" key="1">
    <citation type="submission" date="2018-06" db="EMBL/GenBank/DDBJ databases">
        <title>Chryseolinea flavus sp. nov., a member of the phylum Bacteroidetes isolated from soil.</title>
        <authorList>
            <person name="Li Y."/>
            <person name="Wang J."/>
        </authorList>
    </citation>
    <scope>NUCLEOTIDE SEQUENCE [LARGE SCALE GENOMIC DNA]</scope>
    <source>
        <strain evidence="5 6">SDU1-6</strain>
    </source>
</reference>
<proteinExistence type="inferred from homology"/>
<organism evidence="5 6">
    <name type="scientific">Pseudochryseolinea flava</name>
    <dbReference type="NCBI Taxonomy" id="2059302"/>
    <lineage>
        <taxon>Bacteria</taxon>
        <taxon>Pseudomonadati</taxon>
        <taxon>Bacteroidota</taxon>
        <taxon>Cytophagia</taxon>
        <taxon>Cytophagales</taxon>
        <taxon>Fulvivirgaceae</taxon>
        <taxon>Pseudochryseolinea</taxon>
    </lineage>
</organism>
<evidence type="ECO:0000313" key="6">
    <source>
        <dbReference type="Proteomes" id="UP000251889"/>
    </source>
</evidence>
<keyword evidence="2" id="KW-0808">Transferase</keyword>
<keyword evidence="6" id="KW-1185">Reference proteome</keyword>
<dbReference type="GO" id="GO:0016301">
    <property type="term" value="F:kinase activity"/>
    <property type="evidence" value="ECO:0007669"/>
    <property type="project" value="UniProtKB-KW"/>
</dbReference>
<dbReference type="PANTHER" id="PTHR43320:SF3">
    <property type="entry name" value="CARBOHYDRATE KINASE PFKB DOMAIN-CONTAINING PROTEIN"/>
    <property type="match status" value="1"/>
</dbReference>
<evidence type="ECO:0000256" key="2">
    <source>
        <dbReference type="ARBA" id="ARBA00022679"/>
    </source>
</evidence>
<dbReference type="PROSITE" id="PS00584">
    <property type="entry name" value="PFKB_KINASES_2"/>
    <property type="match status" value="1"/>
</dbReference>
<name>A0A364XZH6_9BACT</name>
<sequence>MKKYDVYAVGNAIVDIVTEVDYPFFTDNNIEKGVMTLVDEERQQSLMKVIDMKKSRISGGGSAGNTVAALSQFGGSGFYSCLVANDELGKFFIDDLKKNGIDTALVHNNCPDGHTGRCLVMTSPDALRTMNTFLGINSDFSQEHIDESAIAASTYVYMEGYLVASPNGLLAMKETKRLAEKNNVHVALTFSDPSMVKYFGDQMREIVGAGVDLLFCNDEEAMIFTGTATVNEAREALKKIAKRFVITLGANGALIFDGDTFVQIEPYKVKAVDTNGAGDMFAGAFLFGITHQHSFADSGKLASLASSRVVAQWGPRLETTEMKQVLTDLASH</sequence>